<dbReference type="ExpressionAtlas" id="A0A072VMJ4">
    <property type="expression patterns" value="differential"/>
</dbReference>
<reference evidence="11 13" key="1">
    <citation type="journal article" date="2011" name="Nature">
        <title>The Medicago genome provides insight into the evolution of rhizobial symbioses.</title>
        <authorList>
            <person name="Young N.D."/>
            <person name="Debelle F."/>
            <person name="Oldroyd G.E."/>
            <person name="Geurts R."/>
            <person name="Cannon S.B."/>
            <person name="Udvardi M.K."/>
            <person name="Benedito V.A."/>
            <person name="Mayer K.F."/>
            <person name="Gouzy J."/>
            <person name="Schoof H."/>
            <person name="Van de Peer Y."/>
            <person name="Proost S."/>
            <person name="Cook D.R."/>
            <person name="Meyers B.C."/>
            <person name="Spannagl M."/>
            <person name="Cheung F."/>
            <person name="De Mita S."/>
            <person name="Krishnakumar V."/>
            <person name="Gundlach H."/>
            <person name="Zhou S."/>
            <person name="Mudge J."/>
            <person name="Bharti A.K."/>
            <person name="Murray J.D."/>
            <person name="Naoumkina M.A."/>
            <person name="Rosen B."/>
            <person name="Silverstein K.A."/>
            <person name="Tang H."/>
            <person name="Rombauts S."/>
            <person name="Zhao P.X."/>
            <person name="Zhou P."/>
            <person name="Barbe V."/>
            <person name="Bardou P."/>
            <person name="Bechner M."/>
            <person name="Bellec A."/>
            <person name="Berger A."/>
            <person name="Berges H."/>
            <person name="Bidwell S."/>
            <person name="Bisseling T."/>
            <person name="Choisne N."/>
            <person name="Couloux A."/>
            <person name="Denny R."/>
            <person name="Deshpande S."/>
            <person name="Dai X."/>
            <person name="Doyle J.J."/>
            <person name="Dudez A.M."/>
            <person name="Farmer A.D."/>
            <person name="Fouteau S."/>
            <person name="Franken C."/>
            <person name="Gibelin C."/>
            <person name="Gish J."/>
            <person name="Goldstein S."/>
            <person name="Gonzalez A.J."/>
            <person name="Green P.J."/>
            <person name="Hallab A."/>
            <person name="Hartog M."/>
            <person name="Hua A."/>
            <person name="Humphray S.J."/>
            <person name="Jeong D.H."/>
            <person name="Jing Y."/>
            <person name="Jocker A."/>
            <person name="Kenton S.M."/>
            <person name="Kim D.J."/>
            <person name="Klee K."/>
            <person name="Lai H."/>
            <person name="Lang C."/>
            <person name="Lin S."/>
            <person name="Macmil S.L."/>
            <person name="Magdelenat G."/>
            <person name="Matthews L."/>
            <person name="McCorrison J."/>
            <person name="Monaghan E.L."/>
            <person name="Mun J.H."/>
            <person name="Najar F.Z."/>
            <person name="Nicholson C."/>
            <person name="Noirot C."/>
            <person name="O'Bleness M."/>
            <person name="Paule C.R."/>
            <person name="Poulain J."/>
            <person name="Prion F."/>
            <person name="Qin B."/>
            <person name="Qu C."/>
            <person name="Retzel E.F."/>
            <person name="Riddle C."/>
            <person name="Sallet E."/>
            <person name="Samain S."/>
            <person name="Samson N."/>
            <person name="Sanders I."/>
            <person name="Saurat O."/>
            <person name="Scarpelli C."/>
            <person name="Schiex T."/>
            <person name="Segurens B."/>
            <person name="Severin A.J."/>
            <person name="Sherrier D.J."/>
            <person name="Shi R."/>
            <person name="Sims S."/>
            <person name="Singer S.R."/>
            <person name="Sinharoy S."/>
            <person name="Sterck L."/>
            <person name="Viollet A."/>
            <person name="Wang B.B."/>
            <person name="Wang K."/>
            <person name="Wang M."/>
            <person name="Wang X."/>
            <person name="Warfsmann J."/>
            <person name="Weissenbach J."/>
            <person name="White D.D."/>
            <person name="White J.D."/>
            <person name="Wiley G.B."/>
            <person name="Wincker P."/>
            <person name="Xing Y."/>
            <person name="Yang L."/>
            <person name="Yao Z."/>
            <person name="Ying F."/>
            <person name="Zhai J."/>
            <person name="Zhou L."/>
            <person name="Zuber A."/>
            <person name="Denarie J."/>
            <person name="Dixon R.A."/>
            <person name="May G.D."/>
            <person name="Schwartz D.C."/>
            <person name="Rogers J."/>
            <person name="Quetier F."/>
            <person name="Town C.D."/>
            <person name="Roe B.A."/>
        </authorList>
    </citation>
    <scope>NUCLEOTIDE SEQUENCE [LARGE SCALE GENOMIC DNA]</scope>
    <source>
        <strain evidence="11">A17</strain>
        <strain evidence="12 13">cv. Jemalong A17</strain>
    </source>
</reference>
<keyword evidence="5" id="KW-0812">Transmembrane</keyword>
<dbReference type="AlphaFoldDB" id="A0A072VMJ4"/>
<keyword evidence="13" id="KW-1185">Reference proteome</keyword>
<dbReference type="EMBL" id="CM001217">
    <property type="protein sequence ID" value="KEH43234.1"/>
    <property type="molecule type" value="Genomic_DNA"/>
</dbReference>
<comment type="subcellular location">
    <subcellularLocation>
        <location evidence="2">Vacuole membrane</location>
        <topology evidence="2">Multi-pass membrane protein</topology>
    </subcellularLocation>
</comment>
<comment type="function">
    <text evidence="1">Involved in sequestration of excess metal in the cytoplasm into vacuoles to maintain metal homeostasis.</text>
</comment>
<keyword evidence="3" id="KW-0813">Transport</keyword>
<accession>A0A072VMJ4</accession>
<dbReference type="NCBIfam" id="TIGR01297">
    <property type="entry name" value="CDF"/>
    <property type="match status" value="1"/>
</dbReference>
<dbReference type="Gene3D" id="1.20.1510.10">
    <property type="entry name" value="Cation efflux protein transmembrane domain"/>
    <property type="match status" value="1"/>
</dbReference>
<evidence type="ECO:0000256" key="5">
    <source>
        <dbReference type="ARBA" id="ARBA00022692"/>
    </source>
</evidence>
<reference evidence="12" key="3">
    <citation type="submission" date="2015-04" db="UniProtKB">
        <authorList>
            <consortium name="EnsemblPlants"/>
        </authorList>
    </citation>
    <scope>IDENTIFICATION</scope>
    <source>
        <strain evidence="12">cv. Jemalong A17</strain>
    </source>
</reference>
<dbReference type="Pfam" id="PF16916">
    <property type="entry name" value="ZT_dimer"/>
    <property type="match status" value="1"/>
</dbReference>
<keyword evidence="4" id="KW-0926">Vacuole</keyword>
<feature type="domain" description="Cation efflux protein cytoplasmic" evidence="10">
    <location>
        <begin position="303"/>
        <end position="379"/>
    </location>
</feature>
<dbReference type="InterPro" id="IPR002524">
    <property type="entry name" value="Cation_efflux"/>
</dbReference>
<proteinExistence type="predicted"/>
<dbReference type="FunFam" id="1.20.1510.10:FF:000023">
    <property type="entry name" value="Metal tolerance protein C1"/>
    <property type="match status" value="1"/>
</dbReference>
<dbReference type="FunFam" id="3.30.70.1350:FF:000008">
    <property type="entry name" value="Metal tolerance protein C1"/>
    <property type="match status" value="1"/>
</dbReference>
<feature type="region of interest" description="Disordered" evidence="8">
    <location>
        <begin position="383"/>
        <end position="411"/>
    </location>
</feature>
<dbReference type="InterPro" id="IPR036837">
    <property type="entry name" value="Cation_efflux_CTD_sf"/>
</dbReference>
<evidence type="ECO:0000313" key="13">
    <source>
        <dbReference type="Proteomes" id="UP000002051"/>
    </source>
</evidence>
<dbReference type="InterPro" id="IPR027470">
    <property type="entry name" value="Cation_efflux_CTD"/>
</dbReference>
<feature type="compositionally biased region" description="Polar residues" evidence="8">
    <location>
        <begin position="384"/>
        <end position="404"/>
    </location>
</feature>
<dbReference type="Gene3D" id="3.30.70.1350">
    <property type="entry name" value="Cation efflux protein, cytoplasmic domain"/>
    <property type="match status" value="1"/>
</dbReference>
<evidence type="ECO:0000259" key="10">
    <source>
        <dbReference type="Pfam" id="PF16916"/>
    </source>
</evidence>
<evidence type="ECO:0000256" key="7">
    <source>
        <dbReference type="ARBA" id="ARBA00023136"/>
    </source>
</evidence>
<dbReference type="Pfam" id="PF01545">
    <property type="entry name" value="Cation_efflux"/>
    <property type="match status" value="1"/>
</dbReference>
<dbReference type="InterPro" id="IPR058533">
    <property type="entry name" value="Cation_efflux_TM"/>
</dbReference>
<dbReference type="SUPFAM" id="SSF161111">
    <property type="entry name" value="Cation efflux protein transmembrane domain-like"/>
    <property type="match status" value="1"/>
</dbReference>
<evidence type="ECO:0000259" key="9">
    <source>
        <dbReference type="Pfam" id="PF01545"/>
    </source>
</evidence>
<evidence type="ECO:0000313" key="11">
    <source>
        <dbReference type="EMBL" id="KEH43234.1"/>
    </source>
</evidence>
<gene>
    <name evidence="12" type="primary">25484765</name>
    <name evidence="11" type="ordered locus">MTR_1g088870</name>
</gene>
<sequence length="457" mass="49362">MGFRFNNLNPIYRTCITRLSFSKHLLPPPESPGFFQSEASFISPQNPAFKISHRWHFGHSHDHDHHHPPKHLKEGENIFKLGLAADIALATGKAFTGYLSGSTAIIADAAHSISDVVLSGIALLSFKVAKAPRDKEHPYGHGKFETLGALGISCMLLATGGGIAWHAVDILMGLSSAGPEMVNQAMAHAHSHGQGGHHHAIDMDHPILALNMTLVSIGVKEGLYWITKQAGERQGSGLMKANAWHHRADAISSVVALVGVGGSILGVKFLDPLAGLLVSIMILKAGAEAGYQSILELVDAAIPSQHLDPIKQTIMQVDGVEGCHRLRGRRAGSTLYLDVNIEVDPFSSVSSAHDIGENVRRQIHKSHPTVTEMFIHIDPAMSHVSPSTEDQQDSWSGDMDQNSLAPAGDSNIEGMVSDTISANFPQVTYLCENQKIVKIIFSLEFDVCGHDRWTTGI</sequence>
<evidence type="ECO:0000256" key="1">
    <source>
        <dbReference type="ARBA" id="ARBA00003168"/>
    </source>
</evidence>
<protein>
    <submittedName>
        <fullName evidence="11">Metal tolerance-like protein</fullName>
    </submittedName>
</protein>
<dbReference type="GO" id="GO:0005774">
    <property type="term" value="C:vacuolar membrane"/>
    <property type="evidence" value="ECO:0007669"/>
    <property type="project" value="UniProtKB-SubCell"/>
</dbReference>
<name>A0A072VMJ4_MEDTR</name>
<dbReference type="GO" id="GO:0008324">
    <property type="term" value="F:monoatomic cation transmembrane transporter activity"/>
    <property type="evidence" value="ECO:0007669"/>
    <property type="project" value="InterPro"/>
</dbReference>
<evidence type="ECO:0000313" key="12">
    <source>
        <dbReference type="EnsemblPlants" id="KEH43234"/>
    </source>
</evidence>
<dbReference type="InterPro" id="IPR050291">
    <property type="entry name" value="CDF_Transporter"/>
</dbReference>
<organism evidence="11 13">
    <name type="scientific">Medicago truncatula</name>
    <name type="common">Barrel medic</name>
    <name type="synonym">Medicago tribuloides</name>
    <dbReference type="NCBI Taxonomy" id="3880"/>
    <lineage>
        <taxon>Eukaryota</taxon>
        <taxon>Viridiplantae</taxon>
        <taxon>Streptophyta</taxon>
        <taxon>Embryophyta</taxon>
        <taxon>Tracheophyta</taxon>
        <taxon>Spermatophyta</taxon>
        <taxon>Magnoliopsida</taxon>
        <taxon>eudicotyledons</taxon>
        <taxon>Gunneridae</taxon>
        <taxon>Pentapetalae</taxon>
        <taxon>rosids</taxon>
        <taxon>fabids</taxon>
        <taxon>Fabales</taxon>
        <taxon>Fabaceae</taxon>
        <taxon>Papilionoideae</taxon>
        <taxon>50 kb inversion clade</taxon>
        <taxon>NPAAA clade</taxon>
        <taxon>Hologalegina</taxon>
        <taxon>IRL clade</taxon>
        <taxon>Trifolieae</taxon>
        <taxon>Medicago</taxon>
    </lineage>
</organism>
<keyword evidence="6" id="KW-1133">Transmembrane helix</keyword>
<dbReference type="InterPro" id="IPR027469">
    <property type="entry name" value="Cation_efflux_TMD_sf"/>
</dbReference>
<dbReference type="Proteomes" id="UP000002051">
    <property type="component" value="Unassembled WGS sequence"/>
</dbReference>
<evidence type="ECO:0000256" key="6">
    <source>
        <dbReference type="ARBA" id="ARBA00022989"/>
    </source>
</evidence>
<dbReference type="PANTHER" id="PTHR43840">
    <property type="entry name" value="MITOCHONDRIAL METAL TRANSPORTER 1-RELATED"/>
    <property type="match status" value="1"/>
</dbReference>
<keyword evidence="7" id="KW-0472">Membrane</keyword>
<dbReference type="PANTHER" id="PTHR43840:SF15">
    <property type="entry name" value="MITOCHONDRIAL METAL TRANSPORTER 1-RELATED"/>
    <property type="match status" value="1"/>
</dbReference>
<evidence type="ECO:0000256" key="4">
    <source>
        <dbReference type="ARBA" id="ARBA00022554"/>
    </source>
</evidence>
<dbReference type="OrthoDB" id="435980at2759"/>
<reference evidence="11 13" key="2">
    <citation type="journal article" date="2014" name="BMC Genomics">
        <title>An improved genome release (version Mt4.0) for the model legume Medicago truncatula.</title>
        <authorList>
            <person name="Tang H."/>
            <person name="Krishnakumar V."/>
            <person name="Bidwell S."/>
            <person name="Rosen B."/>
            <person name="Chan A."/>
            <person name="Zhou S."/>
            <person name="Gentzbittel L."/>
            <person name="Childs K.L."/>
            <person name="Yandell M."/>
            <person name="Gundlach H."/>
            <person name="Mayer K.F."/>
            <person name="Schwartz D.C."/>
            <person name="Town C.D."/>
        </authorList>
    </citation>
    <scope>GENOME REANNOTATION</scope>
    <source>
        <strain evidence="11">A17</strain>
        <strain evidence="12 13">cv. Jemalong A17</strain>
    </source>
</reference>
<evidence type="ECO:0000256" key="2">
    <source>
        <dbReference type="ARBA" id="ARBA00004128"/>
    </source>
</evidence>
<evidence type="ECO:0000256" key="8">
    <source>
        <dbReference type="SAM" id="MobiDB-lite"/>
    </source>
</evidence>
<evidence type="ECO:0000256" key="3">
    <source>
        <dbReference type="ARBA" id="ARBA00022448"/>
    </source>
</evidence>
<dbReference type="EnsemblPlants" id="KEH43234">
    <property type="protein sequence ID" value="KEH43234"/>
    <property type="gene ID" value="MTR_1g088870"/>
</dbReference>
<feature type="domain" description="Cation efflux protein transmembrane" evidence="9">
    <location>
        <begin position="81"/>
        <end position="298"/>
    </location>
</feature>
<dbReference type="SUPFAM" id="SSF160240">
    <property type="entry name" value="Cation efflux protein cytoplasmic domain-like"/>
    <property type="match status" value="1"/>
</dbReference>